<organism evidence="2 3">
    <name type="scientific">Cyclobacterium qasimii M12-11B</name>
    <dbReference type="NCBI Taxonomy" id="641524"/>
    <lineage>
        <taxon>Bacteria</taxon>
        <taxon>Pseudomonadati</taxon>
        <taxon>Bacteroidota</taxon>
        <taxon>Cytophagia</taxon>
        <taxon>Cytophagales</taxon>
        <taxon>Cyclobacteriaceae</taxon>
        <taxon>Cyclobacterium</taxon>
    </lineage>
</organism>
<feature type="compositionally biased region" description="Basic and acidic residues" evidence="1">
    <location>
        <begin position="136"/>
        <end position="156"/>
    </location>
</feature>
<dbReference type="PATRIC" id="fig|641524.5.peg.1816"/>
<feature type="region of interest" description="Disordered" evidence="1">
    <location>
        <begin position="136"/>
        <end position="162"/>
    </location>
</feature>
<dbReference type="AlphaFoldDB" id="S7VGQ5"/>
<accession>S7VGQ5</accession>
<dbReference type="GO" id="GO:0003743">
    <property type="term" value="F:translation initiation factor activity"/>
    <property type="evidence" value="ECO:0007669"/>
    <property type="project" value="UniProtKB-KW"/>
</dbReference>
<evidence type="ECO:0000313" key="3">
    <source>
        <dbReference type="Proteomes" id="UP000014974"/>
    </source>
</evidence>
<evidence type="ECO:0000313" key="2">
    <source>
        <dbReference type="EMBL" id="EPR69181.1"/>
    </source>
</evidence>
<feature type="region of interest" description="Disordered" evidence="1">
    <location>
        <begin position="55"/>
        <end position="112"/>
    </location>
</feature>
<gene>
    <name evidence="2" type="ORF">ADICYQ_1829</name>
</gene>
<sequence>MSEEKMMRLGQVARKLNVGVSTIVESMAKKGFEVESNPNSKISSEHYSMLAKEFKSSAQEKEEASHLSIGKRHNENFTIKAESDSELEKEIKKPEPKKPVTPAPPVEAKKPVEKVADKISTEAPKLQGIKVVGKIDLDANKSKPKPEPVKEVEKTCSSKACS</sequence>
<reference evidence="2 3" key="1">
    <citation type="journal article" date="2013" name="Genome Announc.">
        <title>Draft Genome Sequence of Cyclobacterium qasimii Strain M12-11BT, Isolated from Arctic Marine Sediment.</title>
        <authorList>
            <person name="Shivaji S."/>
            <person name="Ara S."/>
            <person name="Singh A."/>
            <person name="Kumar Pinnaka A."/>
        </authorList>
    </citation>
    <scope>NUCLEOTIDE SEQUENCE [LARGE SCALE GENOMIC DNA]</scope>
    <source>
        <strain evidence="2 3">M12-11B</strain>
    </source>
</reference>
<keyword evidence="2" id="KW-0396">Initiation factor</keyword>
<proteinExistence type="predicted"/>
<feature type="compositionally biased region" description="Basic and acidic residues" evidence="1">
    <location>
        <begin position="55"/>
        <end position="65"/>
    </location>
</feature>
<evidence type="ECO:0000256" key="1">
    <source>
        <dbReference type="SAM" id="MobiDB-lite"/>
    </source>
</evidence>
<comment type="caution">
    <text evidence="2">The sequence shown here is derived from an EMBL/GenBank/DDBJ whole genome shotgun (WGS) entry which is preliminary data.</text>
</comment>
<keyword evidence="2" id="KW-0648">Protein biosynthesis</keyword>
<feature type="compositionally biased region" description="Basic and acidic residues" evidence="1">
    <location>
        <begin position="81"/>
        <end position="98"/>
    </location>
</feature>
<dbReference type="STRING" id="641524.ADICYQ_1829"/>
<protein>
    <submittedName>
        <fullName evidence="2">Translation initiation factor 2</fullName>
    </submittedName>
</protein>
<name>S7VGQ5_9BACT</name>
<dbReference type="eggNOG" id="COG0810">
    <property type="taxonomic scope" value="Bacteria"/>
</dbReference>
<dbReference type="EMBL" id="ATNM01000072">
    <property type="protein sequence ID" value="EPR69181.1"/>
    <property type="molecule type" value="Genomic_DNA"/>
</dbReference>
<dbReference type="Proteomes" id="UP000014974">
    <property type="component" value="Unassembled WGS sequence"/>
</dbReference>